<proteinExistence type="predicted"/>
<sequence>MQTRKRIALTAAAVALTGGLTAAPTASATTGATAARATASAYPTAPSAGTASSRGGVIASYHDKKIDLSKGWGSAQVCAELAVGDVRCYDTVNEAHRVIGSVNAAQAWPDCPQGWVCLYERKNFNGRRLMWSSPGHKKLAQWGFRDQASSAAVWRPQGGVECIDYHSGLDARMLLAAGSGYDDFTRLSYPWWLGGGNWNDKVDEISM</sequence>
<dbReference type="Pfam" id="PF03995">
    <property type="entry name" value="Inhibitor_I36"/>
    <property type="match status" value="1"/>
</dbReference>
<feature type="signal peptide" evidence="1">
    <location>
        <begin position="1"/>
        <end position="22"/>
    </location>
</feature>
<dbReference type="InterPro" id="IPR011024">
    <property type="entry name" value="G_crystallin-like"/>
</dbReference>
<organism evidence="2 3">
    <name type="scientific">Streptomyces lydicus</name>
    <dbReference type="NCBI Taxonomy" id="47763"/>
    <lineage>
        <taxon>Bacteria</taxon>
        <taxon>Bacillati</taxon>
        <taxon>Actinomycetota</taxon>
        <taxon>Actinomycetes</taxon>
        <taxon>Kitasatosporales</taxon>
        <taxon>Streptomycetaceae</taxon>
        <taxon>Streptomyces</taxon>
    </lineage>
</organism>
<evidence type="ECO:0000256" key="1">
    <source>
        <dbReference type="SAM" id="SignalP"/>
    </source>
</evidence>
<name>A0A1D7VLV5_9ACTN</name>
<protein>
    <recommendedName>
        <fullName evidence="4">Peptidase inhibitor family I36 protein</fullName>
    </recommendedName>
</protein>
<dbReference type="EMBL" id="CP017157">
    <property type="protein sequence ID" value="AOP47701.1"/>
    <property type="molecule type" value="Genomic_DNA"/>
</dbReference>
<keyword evidence="1" id="KW-0732">Signal</keyword>
<gene>
    <name evidence="2" type="ORF">SL103_16870</name>
</gene>
<keyword evidence="3" id="KW-1185">Reference proteome</keyword>
<dbReference type="RefSeq" id="WP_069569845.1">
    <property type="nucleotide sequence ID" value="NZ_CP017157.1"/>
</dbReference>
<accession>A0A1D7VLV5</accession>
<reference evidence="2 3" key="1">
    <citation type="submission" date="2016-09" db="EMBL/GenBank/DDBJ databases">
        <title>Complete genome sequencing of Streptomyces lydicus 103 and metabolic pathways analysis of antibiotic biosynthesis.</title>
        <authorList>
            <person name="Jia N."/>
            <person name="Ding M.-Z."/>
            <person name="Gao F."/>
            <person name="Yuan Y.-J."/>
        </authorList>
    </citation>
    <scope>NUCLEOTIDE SEQUENCE [LARGE SCALE GENOMIC DNA]</scope>
    <source>
        <strain evidence="2 3">103</strain>
    </source>
</reference>
<evidence type="ECO:0000313" key="3">
    <source>
        <dbReference type="Proteomes" id="UP000094094"/>
    </source>
</evidence>
<dbReference type="KEGG" id="slc:SL103_16870"/>
<dbReference type="SUPFAM" id="SSF49695">
    <property type="entry name" value="gamma-Crystallin-like"/>
    <property type="match status" value="1"/>
</dbReference>
<feature type="chain" id="PRO_5039057946" description="Peptidase inhibitor family I36 protein" evidence="1">
    <location>
        <begin position="23"/>
        <end position="207"/>
    </location>
</feature>
<dbReference type="AlphaFoldDB" id="A0A1D7VLV5"/>
<dbReference type="Proteomes" id="UP000094094">
    <property type="component" value="Chromosome"/>
</dbReference>
<evidence type="ECO:0000313" key="2">
    <source>
        <dbReference type="EMBL" id="AOP47701.1"/>
    </source>
</evidence>
<dbReference type="Gene3D" id="2.60.20.10">
    <property type="entry name" value="Crystallins"/>
    <property type="match status" value="1"/>
</dbReference>
<evidence type="ECO:0008006" key="4">
    <source>
        <dbReference type="Google" id="ProtNLM"/>
    </source>
</evidence>